<evidence type="ECO:0000313" key="7">
    <source>
        <dbReference type="EMBL" id="CAF0929170.1"/>
    </source>
</evidence>
<dbReference type="SUPFAM" id="SSF54928">
    <property type="entry name" value="RNA-binding domain, RBD"/>
    <property type="match status" value="1"/>
</dbReference>
<evidence type="ECO:0000256" key="4">
    <source>
        <dbReference type="PROSITE-ProRule" id="PRU00176"/>
    </source>
</evidence>
<dbReference type="AlphaFoldDB" id="A0A814BJF4"/>
<feature type="compositionally biased region" description="Basic and acidic residues" evidence="5">
    <location>
        <begin position="95"/>
        <end position="106"/>
    </location>
</feature>
<dbReference type="FunFam" id="3.30.70.330:FF:000037">
    <property type="entry name" value="RNA-binding protein with multiple splicing 2"/>
    <property type="match status" value="1"/>
</dbReference>
<proteinExistence type="predicted"/>
<keyword evidence="8" id="KW-1185">Reference proteome</keyword>
<dbReference type="SMART" id="SM00360">
    <property type="entry name" value="RRM"/>
    <property type="match status" value="1"/>
</dbReference>
<gene>
    <name evidence="7" type="ORF">OXX778_LOCUS12808</name>
</gene>
<reference evidence="7" key="1">
    <citation type="submission" date="2021-02" db="EMBL/GenBank/DDBJ databases">
        <authorList>
            <person name="Nowell W R."/>
        </authorList>
    </citation>
    <scope>NUCLEOTIDE SEQUENCE</scope>
    <source>
        <strain evidence="7">Ploen Becks lab</strain>
    </source>
</reference>
<protein>
    <recommendedName>
        <fullName evidence="6">RRM domain-containing protein</fullName>
    </recommendedName>
</protein>
<evidence type="ECO:0000256" key="1">
    <source>
        <dbReference type="ARBA" id="ARBA00004123"/>
    </source>
</evidence>
<dbReference type="InterPro" id="IPR000504">
    <property type="entry name" value="RRM_dom"/>
</dbReference>
<feature type="domain" description="RRM" evidence="6">
    <location>
        <begin position="127"/>
        <end position="209"/>
    </location>
</feature>
<keyword evidence="2 4" id="KW-0694">RNA-binding</keyword>
<keyword evidence="3" id="KW-0539">Nucleus</keyword>
<dbReference type="CDD" id="cd12684">
    <property type="entry name" value="RRM_cpo"/>
    <property type="match status" value="1"/>
</dbReference>
<evidence type="ECO:0000313" key="8">
    <source>
        <dbReference type="Proteomes" id="UP000663879"/>
    </source>
</evidence>
<dbReference type="EMBL" id="CAJNOC010002369">
    <property type="protein sequence ID" value="CAF0929170.1"/>
    <property type="molecule type" value="Genomic_DNA"/>
</dbReference>
<evidence type="ECO:0000256" key="2">
    <source>
        <dbReference type="ARBA" id="ARBA00022884"/>
    </source>
</evidence>
<name>A0A814BJF4_9BILA</name>
<feature type="compositionally biased region" description="Polar residues" evidence="5">
    <location>
        <begin position="47"/>
        <end position="67"/>
    </location>
</feature>
<comment type="subcellular location">
    <subcellularLocation>
        <location evidence="1">Nucleus</location>
    </subcellularLocation>
</comment>
<dbReference type="Pfam" id="PF00076">
    <property type="entry name" value="RRM_1"/>
    <property type="match status" value="1"/>
</dbReference>
<dbReference type="PANTHER" id="PTHR10501">
    <property type="entry name" value="U1 SMALL NUCLEAR RIBONUCLEOPROTEIN A/U2 SMALL NUCLEAR RIBONUCLEOPROTEIN B"/>
    <property type="match status" value="1"/>
</dbReference>
<dbReference type="OrthoDB" id="431169at2759"/>
<dbReference type="Proteomes" id="UP000663879">
    <property type="component" value="Unassembled WGS sequence"/>
</dbReference>
<dbReference type="PROSITE" id="PS50102">
    <property type="entry name" value="RRM"/>
    <property type="match status" value="1"/>
</dbReference>
<dbReference type="Gene3D" id="3.30.70.330">
    <property type="match status" value="1"/>
</dbReference>
<accession>A0A814BJF4</accession>
<dbReference type="GO" id="GO:0003723">
    <property type="term" value="F:RNA binding"/>
    <property type="evidence" value="ECO:0007669"/>
    <property type="project" value="UniProtKB-UniRule"/>
</dbReference>
<feature type="region of interest" description="Disordered" evidence="5">
    <location>
        <begin position="47"/>
        <end position="120"/>
    </location>
</feature>
<dbReference type="GO" id="GO:0005634">
    <property type="term" value="C:nucleus"/>
    <property type="evidence" value="ECO:0007669"/>
    <property type="project" value="UniProtKB-SubCell"/>
</dbReference>
<feature type="compositionally biased region" description="Low complexity" evidence="5">
    <location>
        <begin position="68"/>
        <end position="91"/>
    </location>
</feature>
<evidence type="ECO:0000256" key="5">
    <source>
        <dbReference type="SAM" id="MobiDB-lite"/>
    </source>
</evidence>
<sequence length="340" mass="37424">MGKYNLIKTVNHSDNLHQLIGQPAYQLNQSSAILSLINSPIQQQMHVGNSRNYNPTTRLGNFKPKTNSVGSSISPSSSANFSSQSPSPKSPELLLNHDNESTHTDHNTQNNDININTDTDNEQNKVRTLFVSGLPMDAKPRELYLLFRAYKGFEGSLLKVTNKNGKNLSPVGFVTFSTRSEAESAKKELTGVRFDPDLPQTLRLEFAKSNTKVQKTKQSSLAQSHHPQVQNQAQNQVAAQLQPTLFPLNPDLNPGAFFQTSDATWPPQLAFDLASAAGLHTLIPTLLPTHLQSLSHQLTNSGPSNNNTNQHLTSANNHVIQVGLGQYVSDQDHFKNLFSV</sequence>
<dbReference type="InterPro" id="IPR012677">
    <property type="entry name" value="Nucleotide-bd_a/b_plait_sf"/>
</dbReference>
<evidence type="ECO:0000256" key="3">
    <source>
        <dbReference type="ARBA" id="ARBA00023242"/>
    </source>
</evidence>
<comment type="caution">
    <text evidence="7">The sequence shown here is derived from an EMBL/GenBank/DDBJ whole genome shotgun (WGS) entry which is preliminary data.</text>
</comment>
<dbReference type="InterPro" id="IPR034788">
    <property type="entry name" value="Cpo_RRM"/>
</dbReference>
<dbReference type="InterPro" id="IPR035979">
    <property type="entry name" value="RBD_domain_sf"/>
</dbReference>
<feature type="compositionally biased region" description="Polar residues" evidence="5">
    <location>
        <begin position="214"/>
        <end position="227"/>
    </location>
</feature>
<feature type="compositionally biased region" description="Low complexity" evidence="5">
    <location>
        <begin position="107"/>
        <end position="118"/>
    </location>
</feature>
<feature type="region of interest" description="Disordered" evidence="5">
    <location>
        <begin position="214"/>
        <end position="235"/>
    </location>
</feature>
<evidence type="ECO:0000259" key="6">
    <source>
        <dbReference type="PROSITE" id="PS50102"/>
    </source>
</evidence>
<organism evidence="7 8">
    <name type="scientific">Brachionus calyciflorus</name>
    <dbReference type="NCBI Taxonomy" id="104777"/>
    <lineage>
        <taxon>Eukaryota</taxon>
        <taxon>Metazoa</taxon>
        <taxon>Spiralia</taxon>
        <taxon>Gnathifera</taxon>
        <taxon>Rotifera</taxon>
        <taxon>Eurotatoria</taxon>
        <taxon>Monogononta</taxon>
        <taxon>Pseudotrocha</taxon>
        <taxon>Ploima</taxon>
        <taxon>Brachionidae</taxon>
        <taxon>Brachionus</taxon>
    </lineage>
</organism>